<dbReference type="EMBL" id="BJUD01000022">
    <property type="protein sequence ID" value="GEK28893.1"/>
    <property type="molecule type" value="Genomic_DNA"/>
</dbReference>
<dbReference type="Proteomes" id="UP000321429">
    <property type="component" value="Unassembled WGS sequence"/>
</dbReference>
<sequence length="168" mass="19609">MVQRQKAKSDEWYTPVDAVMAIEPFVRPYNKIWCPFDKPESNFVKVLSKTHEVVCSHIENGGDFFSTFEECDAIVSNPPFSMRNEIYQRLFDLGKPFAMVGNMAGLFDAKKRMEMFRKYQFEMLVMYPRVKFISPDNLELNSPTYQSCYVCHGILPQKIMFTDLKGID</sequence>
<dbReference type="OrthoDB" id="9774673at2"/>
<accession>A0A510VPM1</accession>
<dbReference type="GO" id="GO:0032259">
    <property type="term" value="P:methylation"/>
    <property type="evidence" value="ECO:0007669"/>
    <property type="project" value="InterPro"/>
</dbReference>
<evidence type="ECO:0008006" key="3">
    <source>
        <dbReference type="Google" id="ProtNLM"/>
    </source>
</evidence>
<dbReference type="GO" id="GO:0008168">
    <property type="term" value="F:methyltransferase activity"/>
    <property type="evidence" value="ECO:0007669"/>
    <property type="project" value="InterPro"/>
</dbReference>
<dbReference type="PROSITE" id="PS00092">
    <property type="entry name" value="N6_MTASE"/>
    <property type="match status" value="1"/>
</dbReference>
<proteinExistence type="predicted"/>
<gene>
    <name evidence="1" type="ORF">LSI01_12040</name>
</gene>
<evidence type="ECO:0000313" key="2">
    <source>
        <dbReference type="Proteomes" id="UP000321429"/>
    </source>
</evidence>
<comment type="caution">
    <text evidence="1">The sequence shown here is derived from an EMBL/GenBank/DDBJ whole genome shotgun (WGS) entry which is preliminary data.</text>
</comment>
<dbReference type="InterPro" id="IPR002052">
    <property type="entry name" value="DNA_methylase_N6_adenine_CS"/>
</dbReference>
<dbReference type="GO" id="GO:0003676">
    <property type="term" value="F:nucleic acid binding"/>
    <property type="evidence" value="ECO:0007669"/>
    <property type="project" value="InterPro"/>
</dbReference>
<dbReference type="RefSeq" id="WP_057809469.1">
    <property type="nucleotide sequence ID" value="NZ_BJUD01000022.1"/>
</dbReference>
<dbReference type="AlphaFoldDB" id="A0A510VPM1"/>
<name>A0A510VPM1_9LACO</name>
<organism evidence="1 2">
    <name type="scientific">Furfurilactobacillus siliginis</name>
    <dbReference type="NCBI Taxonomy" id="348151"/>
    <lineage>
        <taxon>Bacteria</taxon>
        <taxon>Bacillati</taxon>
        <taxon>Bacillota</taxon>
        <taxon>Bacilli</taxon>
        <taxon>Lactobacillales</taxon>
        <taxon>Lactobacillaceae</taxon>
        <taxon>Furfurilactobacillus</taxon>
    </lineage>
</organism>
<protein>
    <recommendedName>
        <fullName evidence="3">Sugar-phospahte nucleotidyltransferase</fullName>
    </recommendedName>
</protein>
<evidence type="ECO:0000313" key="1">
    <source>
        <dbReference type="EMBL" id="GEK28893.1"/>
    </source>
</evidence>
<reference evidence="1 2" key="1">
    <citation type="submission" date="2019-07" db="EMBL/GenBank/DDBJ databases">
        <title>Whole genome shotgun sequence of Lactobacillus siliginis NBRC 101315.</title>
        <authorList>
            <person name="Hosoyama A."/>
            <person name="Uohara A."/>
            <person name="Ohji S."/>
            <person name="Ichikawa N."/>
        </authorList>
    </citation>
    <scope>NUCLEOTIDE SEQUENCE [LARGE SCALE GENOMIC DNA]</scope>
    <source>
        <strain evidence="1 2">NBRC 101315</strain>
    </source>
</reference>